<keyword evidence="2 5" id="KW-0132">Cell division</keyword>
<dbReference type="GO" id="GO:0043093">
    <property type="term" value="P:FtsZ-dependent cytokinesis"/>
    <property type="evidence" value="ECO:0007669"/>
    <property type="project" value="UniProtKB-UniRule"/>
</dbReference>
<dbReference type="Gene3D" id="3.30.1490.110">
    <property type="match status" value="1"/>
</dbReference>
<dbReference type="SUPFAM" id="SSF53067">
    <property type="entry name" value="Actin-like ATPase domain"/>
    <property type="match status" value="2"/>
</dbReference>
<evidence type="ECO:0000313" key="9">
    <source>
        <dbReference type="Proteomes" id="UP000268469"/>
    </source>
</evidence>
<keyword evidence="3 5" id="KW-0472">Membrane</keyword>
<dbReference type="PIRSF" id="PIRSF003101">
    <property type="entry name" value="FtsA"/>
    <property type="match status" value="1"/>
</dbReference>
<comment type="function">
    <text evidence="5 6">Cell division protein that is involved in the assembly of the Z ring. May serve as a membrane anchor for the Z ring.</text>
</comment>
<evidence type="ECO:0000256" key="2">
    <source>
        <dbReference type="ARBA" id="ARBA00022618"/>
    </source>
</evidence>
<evidence type="ECO:0000259" key="7">
    <source>
        <dbReference type="SMART" id="SM00842"/>
    </source>
</evidence>
<dbReference type="InterPro" id="IPR050696">
    <property type="entry name" value="FtsA/MreB"/>
</dbReference>
<dbReference type="GO" id="GO:0009898">
    <property type="term" value="C:cytoplasmic side of plasma membrane"/>
    <property type="evidence" value="ECO:0007669"/>
    <property type="project" value="UniProtKB-UniRule"/>
</dbReference>
<comment type="caution">
    <text evidence="8">The sequence shown here is derived from an EMBL/GenBank/DDBJ whole genome shotgun (WGS) entry which is preliminary data.</text>
</comment>
<keyword evidence="4 5" id="KW-0131">Cell cycle</keyword>
<dbReference type="Pfam" id="PF14450">
    <property type="entry name" value="FtsA"/>
    <property type="match status" value="2"/>
</dbReference>
<evidence type="ECO:0000256" key="5">
    <source>
        <dbReference type="HAMAP-Rule" id="MF_02033"/>
    </source>
</evidence>
<dbReference type="SMART" id="SM00842">
    <property type="entry name" value="FtsA"/>
    <property type="match status" value="1"/>
</dbReference>
<dbReference type="Proteomes" id="UP000268469">
    <property type="component" value="Unassembled WGS sequence"/>
</dbReference>
<evidence type="ECO:0000256" key="3">
    <source>
        <dbReference type="ARBA" id="ARBA00023136"/>
    </source>
</evidence>
<dbReference type="EMBL" id="QNBE01000045">
    <property type="protein sequence ID" value="RKX70247.1"/>
    <property type="molecule type" value="Genomic_DNA"/>
</dbReference>
<dbReference type="GO" id="GO:0032153">
    <property type="term" value="C:cell division site"/>
    <property type="evidence" value="ECO:0007669"/>
    <property type="project" value="UniProtKB-UniRule"/>
</dbReference>
<dbReference type="PANTHER" id="PTHR32432:SF4">
    <property type="entry name" value="CELL DIVISION PROTEIN FTSA"/>
    <property type="match status" value="1"/>
</dbReference>
<comment type="subcellular location">
    <subcellularLocation>
        <location evidence="5">Cell membrane</location>
        <topology evidence="5">Peripheral membrane protein</topology>
        <orientation evidence="5">Cytoplasmic side</orientation>
    </subcellularLocation>
    <text evidence="5">Localizes to the Z ring in an FtsZ-dependent manner. Targeted to the membrane through a conserved C-terminal amphipathic helix.</text>
</comment>
<sequence length="411" mass="44755">MRAQDKIVGVDLGTTKIATIIAEVNSNGKLKVIGVGTAPSNGLKRGVIVNLDRTVESIKKAVNEAERMAGCRVHSCYAGIAGSHIISINSQAMIAISKPGSVITQRDVERVIEQAKAVALPPEREIIHAIPVEFILDNERGIKDPVGMCGTKLEAEVHLVTAAIASAQNIYRAFQQAGLKVKDLVLQPLASAYAVLEPDEMDLGVVLLDIGGGTTDIAIFYDGSIRYTRVIGLGGSHITNDIAIGLRTPVSKAEEVKKRHGAAFLKEEDRDVKITVKGIGGRKDREVDKEYLISIINPRIEEILTIAHREIIKNEFSDTLAGGVVITGGTSHLARIEDLTEKIFEMPVKKGVPRPVGGLTDVIQDPIYATGLGLVLYGYDRKNQDFIKPKRYPSLFEAIKARLSEWFNKYF</sequence>
<dbReference type="InterPro" id="IPR003494">
    <property type="entry name" value="SHS2_FtsA"/>
</dbReference>
<dbReference type="HAMAP" id="MF_02033">
    <property type="entry name" value="FtsA"/>
    <property type="match status" value="1"/>
</dbReference>
<organism evidence="8 9">
    <name type="scientific">candidate division WOR-3 bacterium</name>
    <dbReference type="NCBI Taxonomy" id="2052148"/>
    <lineage>
        <taxon>Bacteria</taxon>
        <taxon>Bacteria division WOR-3</taxon>
    </lineage>
</organism>
<comment type="subunit">
    <text evidence="5">Self-interacts. Interacts with FtsZ.</text>
</comment>
<feature type="domain" description="SHS2" evidence="7">
    <location>
        <begin position="7"/>
        <end position="195"/>
    </location>
</feature>
<keyword evidence="1 5" id="KW-1003">Cell membrane</keyword>
<dbReference type="PANTHER" id="PTHR32432">
    <property type="entry name" value="CELL DIVISION PROTEIN FTSA-RELATED"/>
    <property type="match status" value="1"/>
</dbReference>
<evidence type="ECO:0000256" key="6">
    <source>
        <dbReference type="PIRNR" id="PIRNR003101"/>
    </source>
</evidence>
<name>A0A660SHQ5_UNCW3</name>
<dbReference type="InterPro" id="IPR020823">
    <property type="entry name" value="Cell_div_FtsA"/>
</dbReference>
<gene>
    <name evidence="5 8" type="primary">ftsA</name>
    <name evidence="8" type="ORF">DRP53_05595</name>
</gene>
<proteinExistence type="inferred from homology"/>
<evidence type="ECO:0000256" key="4">
    <source>
        <dbReference type="ARBA" id="ARBA00023306"/>
    </source>
</evidence>
<dbReference type="NCBIfam" id="TIGR01174">
    <property type="entry name" value="ftsA"/>
    <property type="match status" value="1"/>
</dbReference>
<evidence type="ECO:0000313" key="8">
    <source>
        <dbReference type="EMBL" id="RKX70247.1"/>
    </source>
</evidence>
<protein>
    <recommendedName>
        <fullName evidence="5 6">Cell division protein FtsA</fullName>
    </recommendedName>
</protein>
<dbReference type="AlphaFoldDB" id="A0A660SHQ5"/>
<comment type="similarity">
    <text evidence="5 6">Belongs to the FtsA/MreB family.</text>
</comment>
<dbReference type="CDD" id="cd24048">
    <property type="entry name" value="ASKHA_NBD_FtsA"/>
    <property type="match status" value="1"/>
</dbReference>
<accession>A0A660SHQ5</accession>
<reference evidence="8 9" key="1">
    <citation type="submission" date="2018-06" db="EMBL/GenBank/DDBJ databases">
        <title>Extensive metabolic versatility and redundancy in microbially diverse, dynamic hydrothermal sediments.</title>
        <authorList>
            <person name="Dombrowski N."/>
            <person name="Teske A."/>
            <person name="Baker B.J."/>
        </authorList>
    </citation>
    <scope>NUCLEOTIDE SEQUENCE [LARGE SCALE GENOMIC DNA]</scope>
    <source>
        <strain evidence="8">B36_G15</strain>
    </source>
</reference>
<dbReference type="Gene3D" id="3.30.420.40">
    <property type="match status" value="2"/>
</dbReference>
<dbReference type="Pfam" id="PF02491">
    <property type="entry name" value="SHS2_FTSA"/>
    <property type="match status" value="1"/>
</dbReference>
<evidence type="ECO:0000256" key="1">
    <source>
        <dbReference type="ARBA" id="ARBA00022475"/>
    </source>
</evidence>
<dbReference type="InterPro" id="IPR043129">
    <property type="entry name" value="ATPase_NBD"/>
</dbReference>